<sequence length="171" mass="19346">MYNLFQDKINQKKSMKKPKADGELSRLQRLLKKEIKRKFSSGLKLYIIDTGACGACELEFQALFNPLYDVKSLGVEVVYDIKEADILLLIGLLTENMYPICLDAYKNLKEPKQVISIGDCIMSNAPFKNTFAIKGQANIHFLVERHITGCPPNPKALLRGLLKHLQLGYSK</sequence>
<keyword evidence="5" id="KW-0408">Iron</keyword>
<keyword evidence="6" id="KW-0411">Iron-sulfur</keyword>
<organism evidence="8">
    <name type="scientific">hydrothermal vent metagenome</name>
    <dbReference type="NCBI Taxonomy" id="652676"/>
    <lineage>
        <taxon>unclassified sequences</taxon>
        <taxon>metagenomes</taxon>
        <taxon>ecological metagenomes</taxon>
    </lineage>
</organism>
<dbReference type="Gene3D" id="3.40.50.12280">
    <property type="match status" value="1"/>
</dbReference>
<keyword evidence="4" id="KW-0479">Metal-binding</keyword>
<feature type="domain" description="NADH:ubiquinone oxidoreductase-like 20kDa subunit" evidence="7">
    <location>
        <begin position="53"/>
        <end position="163"/>
    </location>
</feature>
<gene>
    <name evidence="8" type="ORF">MNB_SV-14-1349</name>
</gene>
<keyword evidence="3" id="KW-0004">4Fe-4S</keyword>
<dbReference type="Pfam" id="PF01058">
    <property type="entry name" value="Oxidored_q6"/>
    <property type="match status" value="1"/>
</dbReference>
<proteinExistence type="inferred from homology"/>
<evidence type="ECO:0000313" key="8">
    <source>
        <dbReference type="EMBL" id="SFV67655.1"/>
    </source>
</evidence>
<evidence type="ECO:0000256" key="6">
    <source>
        <dbReference type="ARBA" id="ARBA00023014"/>
    </source>
</evidence>
<dbReference type="GO" id="GO:0016829">
    <property type="term" value="F:lyase activity"/>
    <property type="evidence" value="ECO:0007669"/>
    <property type="project" value="UniProtKB-KW"/>
</dbReference>
<evidence type="ECO:0000256" key="4">
    <source>
        <dbReference type="ARBA" id="ARBA00022723"/>
    </source>
</evidence>
<evidence type="ECO:0000256" key="3">
    <source>
        <dbReference type="ARBA" id="ARBA00022485"/>
    </source>
</evidence>
<accession>A0A1W1CPJ4</accession>
<reference evidence="8" key="1">
    <citation type="submission" date="2016-10" db="EMBL/GenBank/DDBJ databases">
        <authorList>
            <person name="de Groot N.N."/>
        </authorList>
    </citation>
    <scope>NUCLEOTIDE SEQUENCE</scope>
</reference>
<evidence type="ECO:0000259" key="7">
    <source>
        <dbReference type="Pfam" id="PF01058"/>
    </source>
</evidence>
<dbReference type="AlphaFoldDB" id="A0A1W1CPJ4"/>
<evidence type="ECO:0000256" key="2">
    <source>
        <dbReference type="ARBA" id="ARBA00009173"/>
    </source>
</evidence>
<dbReference type="GO" id="GO:0046872">
    <property type="term" value="F:metal ion binding"/>
    <property type="evidence" value="ECO:0007669"/>
    <property type="project" value="UniProtKB-KW"/>
</dbReference>
<dbReference type="InterPro" id="IPR006137">
    <property type="entry name" value="NADH_UbQ_OxRdtase-like_20kDa"/>
</dbReference>
<dbReference type="InterPro" id="IPR052375">
    <property type="entry name" value="Complex_I_20kDa-like"/>
</dbReference>
<name>A0A1W1CPJ4_9ZZZZ</name>
<evidence type="ECO:0000256" key="1">
    <source>
        <dbReference type="ARBA" id="ARBA00001966"/>
    </source>
</evidence>
<comment type="similarity">
    <text evidence="2">Belongs to the complex I 20 kDa subunit family.</text>
</comment>
<evidence type="ECO:0000256" key="5">
    <source>
        <dbReference type="ARBA" id="ARBA00023004"/>
    </source>
</evidence>
<protein>
    <submittedName>
        <fullName evidence="8">Formate hydrogenlyase subunit 7</fullName>
    </submittedName>
</protein>
<dbReference type="PANTHER" id="PTHR42989">
    <property type="entry name" value="HYDROGENASE-4 COMPONENT I"/>
    <property type="match status" value="1"/>
</dbReference>
<dbReference type="PANTHER" id="PTHR42989:SF1">
    <property type="entry name" value="FORMATE HYDROGENLYASE SUBUNIT 7-RELATED"/>
    <property type="match status" value="1"/>
</dbReference>
<dbReference type="EMBL" id="FPHN01000229">
    <property type="protein sequence ID" value="SFV67655.1"/>
    <property type="molecule type" value="Genomic_DNA"/>
</dbReference>
<keyword evidence="8" id="KW-0456">Lyase</keyword>
<dbReference type="SUPFAM" id="SSF56770">
    <property type="entry name" value="HydA/Nqo6-like"/>
    <property type="match status" value="1"/>
</dbReference>
<dbReference type="GO" id="GO:0051539">
    <property type="term" value="F:4 iron, 4 sulfur cluster binding"/>
    <property type="evidence" value="ECO:0007669"/>
    <property type="project" value="UniProtKB-KW"/>
</dbReference>
<comment type="cofactor">
    <cofactor evidence="1">
        <name>[4Fe-4S] cluster</name>
        <dbReference type="ChEBI" id="CHEBI:49883"/>
    </cofactor>
</comment>